<feature type="compositionally biased region" description="Polar residues" evidence="1">
    <location>
        <begin position="13"/>
        <end position="23"/>
    </location>
</feature>
<dbReference type="EMBL" id="BGZK01000713">
    <property type="protein sequence ID" value="GBP57304.1"/>
    <property type="molecule type" value="Genomic_DNA"/>
</dbReference>
<feature type="compositionally biased region" description="Basic and acidic residues" evidence="1">
    <location>
        <begin position="1"/>
        <end position="12"/>
    </location>
</feature>
<feature type="region of interest" description="Disordered" evidence="1">
    <location>
        <begin position="1"/>
        <end position="37"/>
    </location>
</feature>
<gene>
    <name evidence="2" type="ORF">EVAR_39943_1</name>
</gene>
<evidence type="ECO:0000256" key="1">
    <source>
        <dbReference type="SAM" id="MobiDB-lite"/>
    </source>
</evidence>
<reference evidence="2 3" key="1">
    <citation type="journal article" date="2019" name="Commun. Biol.">
        <title>The bagworm genome reveals a unique fibroin gene that provides high tensile strength.</title>
        <authorList>
            <person name="Kono N."/>
            <person name="Nakamura H."/>
            <person name="Ohtoshi R."/>
            <person name="Tomita M."/>
            <person name="Numata K."/>
            <person name="Arakawa K."/>
        </authorList>
    </citation>
    <scope>NUCLEOTIDE SEQUENCE [LARGE SCALE GENOMIC DNA]</scope>
</reference>
<protein>
    <submittedName>
        <fullName evidence="2">Uncharacterized protein</fullName>
    </submittedName>
</protein>
<comment type="caution">
    <text evidence="2">The sequence shown here is derived from an EMBL/GenBank/DDBJ whole genome shotgun (WGS) entry which is preliminary data.</text>
</comment>
<dbReference type="Proteomes" id="UP000299102">
    <property type="component" value="Unassembled WGS sequence"/>
</dbReference>
<sequence>MANKDQNWHQDRYWSSGTETEPVNGSEIDIDDRSVTPRVELSTADEGKFETGDDQLDVTTWDGLPTSGLKTWPGLQTKGVTIGGKWSKIEPPGNLIVLSVALDVQYQQPRPDRCRPLEPRPCRPHTPTSHCQESHRKQSRFCRLVKHNITANDRVAGSRPVRVARHQISCFHTPPA</sequence>
<keyword evidence="3" id="KW-1185">Reference proteome</keyword>
<name>A0A4C1X4Q3_EUMVA</name>
<dbReference type="AlphaFoldDB" id="A0A4C1X4Q3"/>
<proteinExistence type="predicted"/>
<evidence type="ECO:0000313" key="3">
    <source>
        <dbReference type="Proteomes" id="UP000299102"/>
    </source>
</evidence>
<organism evidence="2 3">
    <name type="scientific">Eumeta variegata</name>
    <name type="common">Bagworm moth</name>
    <name type="synonym">Eumeta japonica</name>
    <dbReference type="NCBI Taxonomy" id="151549"/>
    <lineage>
        <taxon>Eukaryota</taxon>
        <taxon>Metazoa</taxon>
        <taxon>Ecdysozoa</taxon>
        <taxon>Arthropoda</taxon>
        <taxon>Hexapoda</taxon>
        <taxon>Insecta</taxon>
        <taxon>Pterygota</taxon>
        <taxon>Neoptera</taxon>
        <taxon>Endopterygota</taxon>
        <taxon>Lepidoptera</taxon>
        <taxon>Glossata</taxon>
        <taxon>Ditrysia</taxon>
        <taxon>Tineoidea</taxon>
        <taxon>Psychidae</taxon>
        <taxon>Oiketicinae</taxon>
        <taxon>Eumeta</taxon>
    </lineage>
</organism>
<evidence type="ECO:0000313" key="2">
    <source>
        <dbReference type="EMBL" id="GBP57304.1"/>
    </source>
</evidence>
<accession>A0A4C1X4Q3</accession>